<feature type="region of interest" description="Disordered" evidence="1">
    <location>
        <begin position="231"/>
        <end position="281"/>
    </location>
</feature>
<protein>
    <submittedName>
        <fullName evidence="2">Uncharacterized protein</fullName>
    </submittedName>
</protein>
<gene>
    <name evidence="2" type="ORF">HGRIS_011281</name>
</gene>
<accession>A0ABR3JVI8</accession>
<organism evidence="2 3">
    <name type="scientific">Hohenbuehelia grisea</name>
    <dbReference type="NCBI Taxonomy" id="104357"/>
    <lineage>
        <taxon>Eukaryota</taxon>
        <taxon>Fungi</taxon>
        <taxon>Dikarya</taxon>
        <taxon>Basidiomycota</taxon>
        <taxon>Agaricomycotina</taxon>
        <taxon>Agaricomycetes</taxon>
        <taxon>Agaricomycetidae</taxon>
        <taxon>Agaricales</taxon>
        <taxon>Pleurotineae</taxon>
        <taxon>Pleurotaceae</taxon>
        <taxon>Hohenbuehelia</taxon>
    </lineage>
</organism>
<evidence type="ECO:0000313" key="3">
    <source>
        <dbReference type="Proteomes" id="UP001556367"/>
    </source>
</evidence>
<evidence type="ECO:0000256" key="1">
    <source>
        <dbReference type="SAM" id="MobiDB-lite"/>
    </source>
</evidence>
<feature type="compositionally biased region" description="Acidic residues" evidence="1">
    <location>
        <begin position="259"/>
        <end position="281"/>
    </location>
</feature>
<reference evidence="3" key="1">
    <citation type="submission" date="2024-06" db="EMBL/GenBank/DDBJ databases">
        <title>Multi-omics analyses provide insights into the biosynthesis of the anticancer antibiotic pleurotin in Hohenbuehelia grisea.</title>
        <authorList>
            <person name="Weaver J.A."/>
            <person name="Alberti F."/>
        </authorList>
    </citation>
    <scope>NUCLEOTIDE SEQUENCE [LARGE SCALE GENOMIC DNA]</scope>
    <source>
        <strain evidence="3">T-177</strain>
    </source>
</reference>
<proteinExistence type="predicted"/>
<name>A0ABR3JVI8_9AGAR</name>
<evidence type="ECO:0000313" key="2">
    <source>
        <dbReference type="EMBL" id="KAL0959571.1"/>
    </source>
</evidence>
<dbReference type="EMBL" id="JASNQZ010000002">
    <property type="protein sequence ID" value="KAL0959571.1"/>
    <property type="molecule type" value="Genomic_DNA"/>
</dbReference>
<keyword evidence="3" id="KW-1185">Reference proteome</keyword>
<comment type="caution">
    <text evidence="2">The sequence shown here is derived from an EMBL/GenBank/DDBJ whole genome shotgun (WGS) entry which is preliminary data.</text>
</comment>
<dbReference type="Proteomes" id="UP001556367">
    <property type="component" value="Unassembled WGS sequence"/>
</dbReference>
<sequence length="281" mass="30610">MFSKQPDSRLYIDKMYDMSSRFANWDPGRQIQVGDFGKVIKETGEFRVKGNIFTHKTTKDYAAAELSVEPGAPSDTHEFVSLEAYKVAFDSGPTSGIPGLATAALKHRIQFTGRRGAVLVLRNPRPITLKGDIDGLPREALRGKGLTLVVEVTQSPDYFMFLSHKSSGQLRLTLQASVPAAGVSAGGEIGAGWYHDGVTGVYKSGSQADHPKIFTPLYHLLKLDESDGPIRGFEDHGPSAVAGEECWMPATPPWKSLDSDGEFDEEESDDSDGDELDDSEN</sequence>